<feature type="compositionally biased region" description="Low complexity" evidence="6">
    <location>
        <begin position="382"/>
        <end position="400"/>
    </location>
</feature>
<keyword evidence="3" id="KW-0238">DNA-binding</keyword>
<dbReference type="InterPro" id="IPR044787">
    <property type="entry name" value="HHO5-like"/>
</dbReference>
<feature type="region of interest" description="Disordered" evidence="6">
    <location>
        <begin position="344"/>
        <end position="400"/>
    </location>
</feature>
<evidence type="ECO:0000256" key="5">
    <source>
        <dbReference type="ARBA" id="ARBA00023242"/>
    </source>
</evidence>
<comment type="subcellular location">
    <subcellularLocation>
        <location evidence="1">Nucleus</location>
    </subcellularLocation>
</comment>
<keyword evidence="4" id="KW-0804">Transcription</keyword>
<keyword evidence="9" id="KW-1185">Reference proteome</keyword>
<evidence type="ECO:0000259" key="7">
    <source>
        <dbReference type="PROSITE" id="PS51294"/>
    </source>
</evidence>
<dbReference type="FunFam" id="1.10.10.60:FF:000002">
    <property type="entry name" value="Myb family transcription factor"/>
    <property type="match status" value="1"/>
</dbReference>
<evidence type="ECO:0000256" key="4">
    <source>
        <dbReference type="ARBA" id="ARBA00023163"/>
    </source>
</evidence>
<comment type="caution">
    <text evidence="8">The sequence shown here is derived from an EMBL/GenBank/DDBJ whole genome shotgun (WGS) entry which is preliminary data.</text>
</comment>
<evidence type="ECO:0000256" key="3">
    <source>
        <dbReference type="ARBA" id="ARBA00023125"/>
    </source>
</evidence>
<dbReference type="InterPro" id="IPR009057">
    <property type="entry name" value="Homeodomain-like_sf"/>
</dbReference>
<dbReference type="OMA" id="WVPPQDY"/>
<sequence>MDFAEKMQRCHEYVEALEEEKRKIQVFQRELPLCLELVTQAIEACRRELSGTTTEYMHGQSECSEQTLSEGTRPVLEEFIPIKRTHSSSDNDNDDDDENDNDDQEQHSHKRNKTVVNNSGSSNNKDKNSSDHRKKSDWLRSVQLWNQSPDPSPEEDVPRKAVVTELKRNGGAFQPFQKEKTTGKSIQTIAKTPSSVPASATSSTADTGTGAGIVGGSERKEEKNGQNERKQRRCWSPELHRRFLHALQQLGGSHAATPKQIREIMKVDGLTNDEVKSHLQKYRLHTRRPSPAIHNNSNPQAAPQFVVVGGIWVPPPEYAAVATTTASGETSTLAAAAANGIYAPVAAPPPTSHQMLQKQEHTQSEQMQSEERGSHSEDGVRSNSPATSSSTHTTTNSPLF</sequence>
<feature type="compositionally biased region" description="Basic and acidic residues" evidence="6">
    <location>
        <begin position="358"/>
        <end position="380"/>
    </location>
</feature>
<protein>
    <recommendedName>
        <fullName evidence="7">HTH myb-type domain-containing protein</fullName>
    </recommendedName>
</protein>
<evidence type="ECO:0000256" key="6">
    <source>
        <dbReference type="SAM" id="MobiDB-lite"/>
    </source>
</evidence>
<feature type="compositionally biased region" description="Basic and acidic residues" evidence="6">
    <location>
        <begin position="217"/>
        <end position="229"/>
    </location>
</feature>
<keyword evidence="5" id="KW-0539">Nucleus</keyword>
<evidence type="ECO:0000256" key="2">
    <source>
        <dbReference type="ARBA" id="ARBA00023015"/>
    </source>
</evidence>
<dbReference type="PANTHER" id="PTHR31003">
    <property type="entry name" value="MYB FAMILY TRANSCRIPTION FACTOR"/>
    <property type="match status" value="1"/>
</dbReference>
<feature type="compositionally biased region" description="Basic and acidic residues" evidence="6">
    <location>
        <begin position="124"/>
        <end position="138"/>
    </location>
</feature>
<feature type="region of interest" description="Disordered" evidence="6">
    <location>
        <begin position="191"/>
        <end position="232"/>
    </location>
</feature>
<feature type="region of interest" description="Disordered" evidence="6">
    <location>
        <begin position="81"/>
        <end position="138"/>
    </location>
</feature>
<dbReference type="Gene3D" id="1.10.10.60">
    <property type="entry name" value="Homeodomain-like"/>
    <property type="match status" value="1"/>
</dbReference>
<feature type="compositionally biased region" description="Low complexity" evidence="6">
    <location>
        <begin position="114"/>
        <end position="123"/>
    </location>
</feature>
<dbReference type="GO" id="GO:0003700">
    <property type="term" value="F:DNA-binding transcription factor activity"/>
    <property type="evidence" value="ECO:0007669"/>
    <property type="project" value="InterPro"/>
</dbReference>
<dbReference type="GO" id="GO:0005634">
    <property type="term" value="C:nucleus"/>
    <property type="evidence" value="ECO:0007669"/>
    <property type="project" value="UniProtKB-SubCell"/>
</dbReference>
<evidence type="ECO:0000313" key="9">
    <source>
        <dbReference type="Proteomes" id="UP000091857"/>
    </source>
</evidence>
<keyword evidence="2" id="KW-0805">Transcription regulation</keyword>
<dbReference type="InterPro" id="IPR001005">
    <property type="entry name" value="SANT/Myb"/>
</dbReference>
<dbReference type="PANTHER" id="PTHR31003:SF16">
    <property type="entry name" value="TRANSCRIPTION FACTOR HHO2"/>
    <property type="match status" value="1"/>
</dbReference>
<dbReference type="Proteomes" id="UP000091857">
    <property type="component" value="Chromosome 6"/>
</dbReference>
<dbReference type="InterPro" id="IPR058673">
    <property type="entry name" value="HHO5-like_N"/>
</dbReference>
<dbReference type="Pfam" id="PF00249">
    <property type="entry name" value="Myb_DNA-binding"/>
    <property type="match status" value="1"/>
</dbReference>
<dbReference type="InterPro" id="IPR006447">
    <property type="entry name" value="Myb_dom_plants"/>
</dbReference>
<organism evidence="8 9">
    <name type="scientific">Manihot esculenta</name>
    <name type="common">Cassava</name>
    <name type="synonym">Jatropha manihot</name>
    <dbReference type="NCBI Taxonomy" id="3983"/>
    <lineage>
        <taxon>Eukaryota</taxon>
        <taxon>Viridiplantae</taxon>
        <taxon>Streptophyta</taxon>
        <taxon>Embryophyta</taxon>
        <taxon>Tracheophyta</taxon>
        <taxon>Spermatophyta</taxon>
        <taxon>Magnoliopsida</taxon>
        <taxon>eudicotyledons</taxon>
        <taxon>Gunneridae</taxon>
        <taxon>Pentapetalae</taxon>
        <taxon>rosids</taxon>
        <taxon>fabids</taxon>
        <taxon>Malpighiales</taxon>
        <taxon>Euphorbiaceae</taxon>
        <taxon>Crotonoideae</taxon>
        <taxon>Manihoteae</taxon>
        <taxon>Manihot</taxon>
    </lineage>
</organism>
<dbReference type="SMR" id="A0A2C9VQR9"/>
<dbReference type="InterPro" id="IPR017930">
    <property type="entry name" value="Myb_dom"/>
</dbReference>
<feature type="compositionally biased region" description="Acidic residues" evidence="6">
    <location>
        <begin position="91"/>
        <end position="103"/>
    </location>
</feature>
<dbReference type="EMBL" id="CM004392">
    <property type="protein sequence ID" value="OAY47341.1"/>
    <property type="molecule type" value="Genomic_DNA"/>
</dbReference>
<dbReference type="NCBIfam" id="TIGR01557">
    <property type="entry name" value="myb_SHAQKYF"/>
    <property type="match status" value="1"/>
</dbReference>
<dbReference type="SUPFAM" id="SSF46689">
    <property type="entry name" value="Homeodomain-like"/>
    <property type="match status" value="1"/>
</dbReference>
<accession>A0A2C9VQR9</accession>
<evidence type="ECO:0000256" key="1">
    <source>
        <dbReference type="ARBA" id="ARBA00004123"/>
    </source>
</evidence>
<reference evidence="9" key="1">
    <citation type="journal article" date="2016" name="Nat. Biotechnol.">
        <title>Sequencing wild and cultivated cassava and related species reveals extensive interspecific hybridization and genetic diversity.</title>
        <authorList>
            <person name="Bredeson J.V."/>
            <person name="Lyons J.B."/>
            <person name="Prochnik S.E."/>
            <person name="Wu G.A."/>
            <person name="Ha C.M."/>
            <person name="Edsinger-Gonzales E."/>
            <person name="Grimwood J."/>
            <person name="Schmutz J."/>
            <person name="Rabbi I.Y."/>
            <person name="Egesi C."/>
            <person name="Nauluvula P."/>
            <person name="Lebot V."/>
            <person name="Ndunguru J."/>
            <person name="Mkamilo G."/>
            <person name="Bart R.S."/>
            <person name="Setter T.L."/>
            <person name="Gleadow R.M."/>
            <person name="Kulakow P."/>
            <person name="Ferguson M.E."/>
            <person name="Rounsley S."/>
            <person name="Rokhsar D.S."/>
        </authorList>
    </citation>
    <scope>NUCLEOTIDE SEQUENCE [LARGE SCALE GENOMIC DNA]</scope>
    <source>
        <strain evidence="9">cv. AM560-2</strain>
    </source>
</reference>
<dbReference type="OrthoDB" id="1908613at2759"/>
<proteinExistence type="predicted"/>
<dbReference type="Pfam" id="PF26575">
    <property type="entry name" value="HHO5_N"/>
    <property type="match status" value="1"/>
</dbReference>
<feature type="compositionally biased region" description="Low complexity" evidence="6">
    <location>
        <begin position="191"/>
        <end position="208"/>
    </location>
</feature>
<dbReference type="PROSITE" id="PS51294">
    <property type="entry name" value="HTH_MYB"/>
    <property type="match status" value="1"/>
</dbReference>
<evidence type="ECO:0000313" key="8">
    <source>
        <dbReference type="EMBL" id="OAY47341.1"/>
    </source>
</evidence>
<name>A0A2C9VQR9_MANES</name>
<dbReference type="GO" id="GO:0003677">
    <property type="term" value="F:DNA binding"/>
    <property type="evidence" value="ECO:0007669"/>
    <property type="project" value="UniProtKB-KW"/>
</dbReference>
<dbReference type="Gramene" id="Manes.06G071500.1.v8.1">
    <property type="protein sequence ID" value="Manes.06G071500.1.v8.1.CDS"/>
    <property type="gene ID" value="Manes.06G071500.v8.1"/>
</dbReference>
<gene>
    <name evidence="8" type="ORF">MANES_06G071500v8</name>
</gene>
<feature type="domain" description="HTH myb-type" evidence="7">
    <location>
        <begin position="227"/>
        <end position="287"/>
    </location>
</feature>
<dbReference type="AlphaFoldDB" id="A0A2C9VQR9"/>